<dbReference type="EMBL" id="MU791414">
    <property type="protein sequence ID" value="KAJ3990835.1"/>
    <property type="molecule type" value="Genomic_DNA"/>
</dbReference>
<name>A0ABQ8PWM9_9AGAR</name>
<evidence type="ECO:0000256" key="1">
    <source>
        <dbReference type="SAM" id="MobiDB-lite"/>
    </source>
</evidence>
<dbReference type="Proteomes" id="UP001163828">
    <property type="component" value="Unassembled WGS sequence"/>
</dbReference>
<feature type="compositionally biased region" description="Acidic residues" evidence="1">
    <location>
        <begin position="123"/>
        <end position="137"/>
    </location>
</feature>
<evidence type="ECO:0000313" key="3">
    <source>
        <dbReference type="Proteomes" id="UP001163828"/>
    </source>
</evidence>
<sequence>MKDRNVKDQKWKKFKLHRNTVLAYSVSRQNVNKREEEFAVEMQRLEEEAVREAEEQRIAEEKRKEEERLAEEHKREENRIAEQERQEEERRAQAQDATFHRMVEESRKEKIGGPPGGDSDPGSGDDEDDEHNEEEDPGTSNKAPCLQCVLQGRPLDCKPQSGGRKTQACIMCHHQWQRCSWSGNNALRRSRTKRPRINIMEKGEYLGDARRIAEKKFGGVEFGEKLDGLEHRLGALERFTS</sequence>
<proteinExistence type="predicted"/>
<reference evidence="2" key="1">
    <citation type="submission" date="2022-08" db="EMBL/GenBank/DDBJ databases">
        <authorList>
            <consortium name="DOE Joint Genome Institute"/>
            <person name="Min B."/>
            <person name="Riley R."/>
            <person name="Sierra-Patev S."/>
            <person name="Naranjo-Ortiz M."/>
            <person name="Looney B."/>
            <person name="Konkel Z."/>
            <person name="Slot J.C."/>
            <person name="Sakamoto Y."/>
            <person name="Steenwyk J.L."/>
            <person name="Rokas A."/>
            <person name="Carro J."/>
            <person name="Camarero S."/>
            <person name="Ferreira P."/>
            <person name="Molpeceres G."/>
            <person name="Ruiz-Duenas F.J."/>
            <person name="Serrano A."/>
            <person name="Henrissat B."/>
            <person name="Drula E."/>
            <person name="Hughes K.W."/>
            <person name="Mata J.L."/>
            <person name="Ishikawa N.K."/>
            <person name="Vargas-Isla R."/>
            <person name="Ushijima S."/>
            <person name="Smith C.A."/>
            <person name="Ahrendt S."/>
            <person name="Andreopoulos W."/>
            <person name="He G."/>
            <person name="Labutti K."/>
            <person name="Lipzen A."/>
            <person name="Ng V."/>
            <person name="Sandor L."/>
            <person name="Barry K."/>
            <person name="Martinez A.T."/>
            <person name="Xiao Y."/>
            <person name="Gibbons J.G."/>
            <person name="Terashima K."/>
            <person name="Hibbett D.S."/>
            <person name="Grigoriev I.V."/>
        </authorList>
    </citation>
    <scope>NUCLEOTIDE SEQUENCE</scope>
    <source>
        <strain evidence="2">TFB10827</strain>
    </source>
</reference>
<feature type="compositionally biased region" description="Basic and acidic residues" evidence="1">
    <location>
        <begin position="47"/>
        <end position="111"/>
    </location>
</feature>
<evidence type="ECO:0000313" key="2">
    <source>
        <dbReference type="EMBL" id="KAJ3990835.1"/>
    </source>
</evidence>
<accession>A0ABQ8PWM9</accession>
<feature type="region of interest" description="Disordered" evidence="1">
    <location>
        <begin position="47"/>
        <end position="144"/>
    </location>
</feature>
<protein>
    <submittedName>
        <fullName evidence="2">Uncharacterized protein</fullName>
    </submittedName>
</protein>
<gene>
    <name evidence="2" type="ORF">F5050DRAFT_1716576</name>
</gene>
<keyword evidence="3" id="KW-1185">Reference proteome</keyword>
<organism evidence="2 3">
    <name type="scientific">Lentinula boryana</name>
    <dbReference type="NCBI Taxonomy" id="40481"/>
    <lineage>
        <taxon>Eukaryota</taxon>
        <taxon>Fungi</taxon>
        <taxon>Dikarya</taxon>
        <taxon>Basidiomycota</taxon>
        <taxon>Agaricomycotina</taxon>
        <taxon>Agaricomycetes</taxon>
        <taxon>Agaricomycetidae</taxon>
        <taxon>Agaricales</taxon>
        <taxon>Marasmiineae</taxon>
        <taxon>Omphalotaceae</taxon>
        <taxon>Lentinula</taxon>
    </lineage>
</organism>
<comment type="caution">
    <text evidence="2">The sequence shown here is derived from an EMBL/GenBank/DDBJ whole genome shotgun (WGS) entry which is preliminary data.</text>
</comment>